<evidence type="ECO:0000256" key="1">
    <source>
        <dbReference type="ARBA" id="ARBA00022679"/>
    </source>
</evidence>
<dbReference type="GO" id="GO:0016747">
    <property type="term" value="F:acyltransferase activity, transferring groups other than amino-acyl groups"/>
    <property type="evidence" value="ECO:0007669"/>
    <property type="project" value="InterPro"/>
</dbReference>
<dbReference type="PROSITE" id="PS51186">
    <property type="entry name" value="GNAT"/>
    <property type="match status" value="1"/>
</dbReference>
<keyword evidence="1" id="KW-0808">Transferase</keyword>
<keyword evidence="2" id="KW-0012">Acyltransferase</keyword>
<dbReference type="OrthoDB" id="9799092at2"/>
<keyword evidence="5" id="KW-1185">Reference proteome</keyword>
<evidence type="ECO:0000313" key="4">
    <source>
        <dbReference type="EMBL" id="SDO81836.1"/>
    </source>
</evidence>
<feature type="domain" description="N-acetyltransferase" evidence="3">
    <location>
        <begin position="5"/>
        <end position="157"/>
    </location>
</feature>
<dbReference type="AlphaFoldDB" id="A0A1H0MNI5"/>
<accession>A0A1H0MNI5</accession>
<dbReference type="Proteomes" id="UP000198741">
    <property type="component" value="Chromosome I"/>
</dbReference>
<keyword evidence="4" id="KW-0687">Ribonucleoprotein</keyword>
<dbReference type="SUPFAM" id="SSF55729">
    <property type="entry name" value="Acyl-CoA N-acyltransferases (Nat)"/>
    <property type="match status" value="1"/>
</dbReference>
<dbReference type="EMBL" id="LT629710">
    <property type="protein sequence ID" value="SDO81836.1"/>
    <property type="molecule type" value="Genomic_DNA"/>
</dbReference>
<proteinExistence type="predicted"/>
<evidence type="ECO:0000259" key="3">
    <source>
        <dbReference type="PROSITE" id="PS51186"/>
    </source>
</evidence>
<dbReference type="RefSeq" id="WP_090475870.1">
    <property type="nucleotide sequence ID" value="NZ_LT629710.1"/>
</dbReference>
<reference evidence="4 5" key="1">
    <citation type="submission" date="2016-10" db="EMBL/GenBank/DDBJ databases">
        <authorList>
            <person name="de Groot N.N."/>
        </authorList>
    </citation>
    <scope>NUCLEOTIDE SEQUENCE [LARGE SCALE GENOMIC DNA]</scope>
    <source>
        <strain evidence="5">P4-7,KCTC 19426,CECT 7604</strain>
    </source>
</reference>
<organism evidence="4 5">
    <name type="scientific">Nakamurella panacisegetis</name>
    <dbReference type="NCBI Taxonomy" id="1090615"/>
    <lineage>
        <taxon>Bacteria</taxon>
        <taxon>Bacillati</taxon>
        <taxon>Actinomycetota</taxon>
        <taxon>Actinomycetes</taxon>
        <taxon>Nakamurellales</taxon>
        <taxon>Nakamurellaceae</taxon>
        <taxon>Nakamurella</taxon>
    </lineage>
</organism>
<gene>
    <name evidence="4" type="ORF">SAMN04515671_2059</name>
</gene>
<dbReference type="InterPro" id="IPR016181">
    <property type="entry name" value="Acyl_CoA_acyltransferase"/>
</dbReference>
<protein>
    <submittedName>
        <fullName evidence="4">Ribosomal protein S18 acetylase RimI</fullName>
    </submittedName>
</protein>
<evidence type="ECO:0000256" key="2">
    <source>
        <dbReference type="ARBA" id="ARBA00023315"/>
    </source>
</evidence>
<dbReference type="PANTHER" id="PTHR43877">
    <property type="entry name" value="AMINOALKYLPHOSPHONATE N-ACETYLTRANSFERASE-RELATED-RELATED"/>
    <property type="match status" value="1"/>
</dbReference>
<name>A0A1H0MNI5_9ACTN</name>
<dbReference type="Gene3D" id="3.40.630.30">
    <property type="match status" value="1"/>
</dbReference>
<keyword evidence="4" id="KW-0689">Ribosomal protein</keyword>
<dbReference type="STRING" id="1090615.SAMN04515671_2059"/>
<sequence length="157" mass="17052">MDDPVVVRRATMSDVDGLVASGVSLFREDCIVHDRLRNPEWAAVNAADYETGNLADPDLLVLVAVHGRAVVGHLTGGFDAEPATWLAPTVDLISLNVMAEWRGQSIGTRLMGEFKAWARGRGAVRCRVTAYSANQGAIRFYRRHGFASLQTTLAADL</sequence>
<dbReference type="InterPro" id="IPR000182">
    <property type="entry name" value="GNAT_dom"/>
</dbReference>
<dbReference type="GO" id="GO:0005840">
    <property type="term" value="C:ribosome"/>
    <property type="evidence" value="ECO:0007669"/>
    <property type="project" value="UniProtKB-KW"/>
</dbReference>
<evidence type="ECO:0000313" key="5">
    <source>
        <dbReference type="Proteomes" id="UP000198741"/>
    </source>
</evidence>
<dbReference type="InterPro" id="IPR050832">
    <property type="entry name" value="Bact_Acetyltransf"/>
</dbReference>
<dbReference type="Pfam" id="PF00583">
    <property type="entry name" value="Acetyltransf_1"/>
    <property type="match status" value="1"/>
</dbReference>
<dbReference type="CDD" id="cd04301">
    <property type="entry name" value="NAT_SF"/>
    <property type="match status" value="1"/>
</dbReference>